<evidence type="ECO:0000256" key="4">
    <source>
        <dbReference type="SAM" id="SignalP"/>
    </source>
</evidence>
<proteinExistence type="predicted"/>
<dbReference type="STRING" id="29730.A0A0D2TMD8"/>
<dbReference type="Proteomes" id="UP000032304">
    <property type="component" value="Chromosome 7"/>
</dbReference>
<keyword evidence="6" id="KW-1185">Reference proteome</keyword>
<reference evidence="5 6" key="1">
    <citation type="journal article" date="2012" name="Nature">
        <title>Repeated polyploidization of Gossypium genomes and the evolution of spinnable cotton fibres.</title>
        <authorList>
            <person name="Paterson A.H."/>
            <person name="Wendel J.F."/>
            <person name="Gundlach H."/>
            <person name="Guo H."/>
            <person name="Jenkins J."/>
            <person name="Jin D."/>
            <person name="Llewellyn D."/>
            <person name="Showmaker K.C."/>
            <person name="Shu S."/>
            <person name="Udall J."/>
            <person name="Yoo M.J."/>
            <person name="Byers R."/>
            <person name="Chen W."/>
            <person name="Doron-Faigenboim A."/>
            <person name="Duke M.V."/>
            <person name="Gong L."/>
            <person name="Grimwood J."/>
            <person name="Grover C."/>
            <person name="Grupp K."/>
            <person name="Hu G."/>
            <person name="Lee T.H."/>
            <person name="Li J."/>
            <person name="Lin L."/>
            <person name="Liu T."/>
            <person name="Marler B.S."/>
            <person name="Page J.T."/>
            <person name="Roberts A.W."/>
            <person name="Romanel E."/>
            <person name="Sanders W.S."/>
            <person name="Szadkowski E."/>
            <person name="Tan X."/>
            <person name="Tang H."/>
            <person name="Xu C."/>
            <person name="Wang J."/>
            <person name="Wang Z."/>
            <person name="Zhang D."/>
            <person name="Zhang L."/>
            <person name="Ashrafi H."/>
            <person name="Bedon F."/>
            <person name="Bowers J.E."/>
            <person name="Brubaker C.L."/>
            <person name="Chee P.W."/>
            <person name="Das S."/>
            <person name="Gingle A.R."/>
            <person name="Haigler C.H."/>
            <person name="Harker D."/>
            <person name="Hoffmann L.V."/>
            <person name="Hovav R."/>
            <person name="Jones D.C."/>
            <person name="Lemke C."/>
            <person name="Mansoor S."/>
            <person name="ur Rahman M."/>
            <person name="Rainville L.N."/>
            <person name="Rambani A."/>
            <person name="Reddy U.K."/>
            <person name="Rong J.K."/>
            <person name="Saranga Y."/>
            <person name="Scheffler B.E."/>
            <person name="Scheffler J.A."/>
            <person name="Stelly D.M."/>
            <person name="Triplett B.A."/>
            <person name="Van Deynze A."/>
            <person name="Vaslin M.F."/>
            <person name="Waghmare V.N."/>
            <person name="Walford S.A."/>
            <person name="Wright R.J."/>
            <person name="Zaki E.A."/>
            <person name="Zhang T."/>
            <person name="Dennis E.S."/>
            <person name="Mayer K.F."/>
            <person name="Peterson D.G."/>
            <person name="Rokhsar D.S."/>
            <person name="Wang X."/>
            <person name="Schmutz J."/>
        </authorList>
    </citation>
    <scope>NUCLEOTIDE SEQUENCE [LARGE SCALE GENOMIC DNA]</scope>
</reference>
<evidence type="ECO:0000313" key="5">
    <source>
        <dbReference type="EMBL" id="KJB44790.1"/>
    </source>
</evidence>
<feature type="transmembrane region" description="Helical" evidence="3">
    <location>
        <begin position="375"/>
        <end position="393"/>
    </location>
</feature>
<dbReference type="PANTHER" id="PTHR11183">
    <property type="entry name" value="GLYCOGENIN SUBFAMILY MEMBER"/>
    <property type="match status" value="1"/>
</dbReference>
<dbReference type="Gramene" id="KJB44790">
    <property type="protein sequence ID" value="KJB44790"/>
    <property type="gene ID" value="B456_007G273500"/>
</dbReference>
<accession>A0A0D2TMD8</accession>
<keyword evidence="2" id="KW-0464">Manganese</keyword>
<dbReference type="EMBL" id="CM001746">
    <property type="protein sequence ID" value="KJB44790.1"/>
    <property type="molecule type" value="Genomic_DNA"/>
</dbReference>
<keyword evidence="3" id="KW-0472">Membrane</keyword>
<dbReference type="Gene3D" id="3.90.550.10">
    <property type="entry name" value="Spore Coat Polysaccharide Biosynthesis Protein SpsA, Chain A"/>
    <property type="match status" value="1"/>
</dbReference>
<evidence type="ECO:0008006" key="7">
    <source>
        <dbReference type="Google" id="ProtNLM"/>
    </source>
</evidence>
<keyword evidence="1" id="KW-0328">Glycosyltransferase</keyword>
<dbReference type="OMA" id="MFAGRIE"/>
<dbReference type="GO" id="GO:0016757">
    <property type="term" value="F:glycosyltransferase activity"/>
    <property type="evidence" value="ECO:0007669"/>
    <property type="project" value="UniProtKB-KW"/>
</dbReference>
<name>A0A0D2TMD8_GOSRA</name>
<organism evidence="5 6">
    <name type="scientific">Gossypium raimondii</name>
    <name type="common">Peruvian cotton</name>
    <name type="synonym">Gossypium klotzschianum subsp. raimondii</name>
    <dbReference type="NCBI Taxonomy" id="29730"/>
    <lineage>
        <taxon>Eukaryota</taxon>
        <taxon>Viridiplantae</taxon>
        <taxon>Streptophyta</taxon>
        <taxon>Embryophyta</taxon>
        <taxon>Tracheophyta</taxon>
        <taxon>Spermatophyta</taxon>
        <taxon>Magnoliopsida</taxon>
        <taxon>eudicotyledons</taxon>
        <taxon>Gunneridae</taxon>
        <taxon>Pentapetalae</taxon>
        <taxon>rosids</taxon>
        <taxon>malvids</taxon>
        <taxon>Malvales</taxon>
        <taxon>Malvaceae</taxon>
        <taxon>Malvoideae</taxon>
        <taxon>Gossypium</taxon>
    </lineage>
</organism>
<dbReference type="AlphaFoldDB" id="A0A0D2TMD8"/>
<evidence type="ECO:0000256" key="1">
    <source>
        <dbReference type="ARBA" id="ARBA00022676"/>
    </source>
</evidence>
<gene>
    <name evidence="5" type="ORF">B456_007G273500</name>
</gene>
<dbReference type="eggNOG" id="KOG1950">
    <property type="taxonomic scope" value="Eukaryota"/>
</dbReference>
<dbReference type="InterPro" id="IPR050587">
    <property type="entry name" value="GNT1/Glycosyltrans_8"/>
</dbReference>
<sequence length="419" mass="47365">MKFPKLWILFLVLLVTIQSKLALGAKAQYSSKQAYVTLLYGDGDTGSTKEMVVLVSDGVSDYAKKLLEADGWIVENISLLVNPNQVRPKRFWGVYTKLKIFNMTNYKKDLFKCEKFCANLKHSERLNSGVMVVEPSEAVFNDMMSKVNTLPSYTGGDQGFLNSYYSGFPNSHVFDPNIPQEVLKVRPVPEMEQLSTLYNADVGLYMLANKWMVDESELHVIHYTLGPLKPWDWWTSWLLKPVDVWQTGGSLFRTSLCNHIRHLYFIIRSSGTVAYSGVSSSSNINVNNPWTFTIFFLLFGAFLHLIYQRGRRIVTQLTPVSADTDLFNSDPKKDHLQASSCDIVSWYYGLGMAFLVIVAPSLPCIFGITALFLRLGLMVVGGIILASFMTYASEHLAIRSFLKGCEDRDTTQSRECFLC</sequence>
<keyword evidence="3" id="KW-1133">Transmembrane helix</keyword>
<feature type="chain" id="PRO_5002267975" description="Hexosyltransferase" evidence="4">
    <location>
        <begin position="23"/>
        <end position="419"/>
    </location>
</feature>
<keyword evidence="4" id="KW-0732">Signal</keyword>
<feature type="transmembrane region" description="Helical" evidence="3">
    <location>
        <begin position="289"/>
        <end position="307"/>
    </location>
</feature>
<dbReference type="SUPFAM" id="SSF53448">
    <property type="entry name" value="Nucleotide-diphospho-sugar transferases"/>
    <property type="match status" value="1"/>
</dbReference>
<evidence type="ECO:0000313" key="6">
    <source>
        <dbReference type="Proteomes" id="UP000032304"/>
    </source>
</evidence>
<feature type="signal peptide" evidence="4">
    <location>
        <begin position="1"/>
        <end position="22"/>
    </location>
</feature>
<keyword evidence="3" id="KW-0812">Transmembrane</keyword>
<evidence type="ECO:0000256" key="3">
    <source>
        <dbReference type="SAM" id="Phobius"/>
    </source>
</evidence>
<dbReference type="InterPro" id="IPR029044">
    <property type="entry name" value="Nucleotide-diphossugar_trans"/>
</dbReference>
<keyword evidence="1" id="KW-0808">Transferase</keyword>
<evidence type="ECO:0000256" key="2">
    <source>
        <dbReference type="ARBA" id="ARBA00023211"/>
    </source>
</evidence>
<protein>
    <recommendedName>
        <fullName evidence="7">Hexosyltransferase</fullName>
    </recommendedName>
</protein>
<feature type="transmembrane region" description="Helical" evidence="3">
    <location>
        <begin position="346"/>
        <end position="369"/>
    </location>
</feature>